<reference evidence="10 11" key="1">
    <citation type="submission" date="2011-02" db="EMBL/GenBank/DDBJ databases">
        <authorList>
            <person name="Weinstock G."/>
            <person name="Sodergren E."/>
            <person name="Clifton S."/>
            <person name="Fulton L."/>
            <person name="Fulton B."/>
            <person name="Courtney L."/>
            <person name="Fronick C."/>
            <person name="Harrison M."/>
            <person name="Strong C."/>
            <person name="Farmer C."/>
            <person name="Delahaunty K."/>
            <person name="Markovic C."/>
            <person name="Hall O."/>
            <person name="Minx P."/>
            <person name="Tomlinson C."/>
            <person name="Mitreva M."/>
            <person name="Hou S."/>
            <person name="Chen J."/>
            <person name="Wollam A."/>
            <person name="Pepin K.H."/>
            <person name="Johnson M."/>
            <person name="Bhonagiri V."/>
            <person name="Zhang X."/>
            <person name="Suruliraj S."/>
            <person name="Warren W."/>
            <person name="Chinwalla A."/>
            <person name="Mardis E.R."/>
            <person name="Wilson R.K."/>
        </authorList>
    </citation>
    <scope>NUCLEOTIDE SEQUENCE [LARGE SCALE GENOMIC DNA]</scope>
    <source>
        <strain evidence="10 11">YIT 11859</strain>
    </source>
</reference>
<evidence type="ECO:0000256" key="4">
    <source>
        <dbReference type="ARBA" id="ARBA00022617"/>
    </source>
</evidence>
<evidence type="ECO:0000256" key="2">
    <source>
        <dbReference type="ARBA" id="ARBA00004196"/>
    </source>
</evidence>
<dbReference type="RefSeq" id="WP_008864305.1">
    <property type="nucleotide sequence ID" value="NZ_GL883713.1"/>
</dbReference>
<evidence type="ECO:0000256" key="7">
    <source>
        <dbReference type="ARBA" id="ARBA00023004"/>
    </source>
</evidence>
<dbReference type="Pfam" id="PF14537">
    <property type="entry name" value="Cytochrom_c3_2"/>
    <property type="match status" value="1"/>
</dbReference>
<keyword evidence="4" id="KW-0349">Heme</keyword>
<dbReference type="InterPro" id="IPR012286">
    <property type="entry name" value="Tetrahaem_cytochrome"/>
</dbReference>
<evidence type="ECO:0000256" key="1">
    <source>
        <dbReference type="ARBA" id="ARBA00001926"/>
    </source>
</evidence>
<feature type="chain" id="PRO_5003300385" description="Tetrahaem cytochrome domain-containing protein" evidence="8">
    <location>
        <begin position="23"/>
        <end position="115"/>
    </location>
</feature>
<comment type="cofactor">
    <cofactor evidence="1">
        <name>heme c</name>
        <dbReference type="ChEBI" id="CHEBI:61717"/>
    </cofactor>
</comment>
<keyword evidence="11" id="KW-1185">Reference proteome</keyword>
<accession>F3QKP0</accession>
<dbReference type="Gene3D" id="1.10.1130.10">
    <property type="entry name" value="Flavocytochrome C3, Chain A"/>
    <property type="match status" value="1"/>
</dbReference>
<dbReference type="GeneID" id="43348908"/>
<keyword evidence="3" id="KW-0813">Transport</keyword>
<dbReference type="SUPFAM" id="SSF48695">
    <property type="entry name" value="Multiheme cytochromes"/>
    <property type="match status" value="1"/>
</dbReference>
<evidence type="ECO:0000313" key="11">
    <source>
        <dbReference type="Proteomes" id="UP000005156"/>
    </source>
</evidence>
<feature type="domain" description="Tetrahaem cytochrome" evidence="9">
    <location>
        <begin position="33"/>
        <end position="109"/>
    </location>
</feature>
<dbReference type="AlphaFoldDB" id="F3QKP0"/>
<keyword evidence="5" id="KW-0479">Metal-binding</keyword>
<dbReference type="InterPro" id="IPR036280">
    <property type="entry name" value="Multihaem_cyt_sf"/>
</dbReference>
<keyword evidence="7" id="KW-0408">Iron</keyword>
<evidence type="ECO:0000256" key="8">
    <source>
        <dbReference type="SAM" id="SignalP"/>
    </source>
</evidence>
<feature type="signal peptide" evidence="8">
    <location>
        <begin position="1"/>
        <end position="22"/>
    </location>
</feature>
<protein>
    <recommendedName>
        <fullName evidence="9">Tetrahaem cytochrome domain-containing protein</fullName>
    </recommendedName>
</protein>
<dbReference type="OrthoDB" id="9154874at2"/>
<evidence type="ECO:0000256" key="3">
    <source>
        <dbReference type="ARBA" id="ARBA00022448"/>
    </source>
</evidence>
<evidence type="ECO:0000259" key="9">
    <source>
        <dbReference type="Pfam" id="PF14537"/>
    </source>
</evidence>
<keyword evidence="8" id="KW-0732">Signal</keyword>
<dbReference type="Proteomes" id="UP000005156">
    <property type="component" value="Unassembled WGS sequence"/>
</dbReference>
<dbReference type="EMBL" id="AFBP01000041">
    <property type="protein sequence ID" value="EGG54295.1"/>
    <property type="molecule type" value="Genomic_DNA"/>
</dbReference>
<proteinExistence type="predicted"/>
<dbReference type="HOGENOM" id="CLU_136713_2_0_4"/>
<evidence type="ECO:0000256" key="5">
    <source>
        <dbReference type="ARBA" id="ARBA00022723"/>
    </source>
</evidence>
<name>F3QKP0_9BURK</name>
<evidence type="ECO:0000313" key="10">
    <source>
        <dbReference type="EMBL" id="EGG54295.1"/>
    </source>
</evidence>
<dbReference type="GO" id="GO:0030313">
    <property type="term" value="C:cell envelope"/>
    <property type="evidence" value="ECO:0007669"/>
    <property type="project" value="UniProtKB-SubCell"/>
</dbReference>
<dbReference type="eggNOG" id="COG3005">
    <property type="taxonomic scope" value="Bacteria"/>
</dbReference>
<evidence type="ECO:0000256" key="6">
    <source>
        <dbReference type="ARBA" id="ARBA00022982"/>
    </source>
</evidence>
<dbReference type="PROSITE" id="PS51257">
    <property type="entry name" value="PROKAR_LIPOPROTEIN"/>
    <property type="match status" value="1"/>
</dbReference>
<comment type="caution">
    <text evidence="10">The sequence shown here is derived from an EMBL/GenBank/DDBJ whole genome shotgun (WGS) entry which is preliminary data.</text>
</comment>
<dbReference type="GO" id="GO:0046872">
    <property type="term" value="F:metal ion binding"/>
    <property type="evidence" value="ECO:0007669"/>
    <property type="project" value="UniProtKB-KW"/>
</dbReference>
<comment type="subcellular location">
    <subcellularLocation>
        <location evidence="2">Cell envelope</location>
    </subcellularLocation>
</comment>
<organism evidence="10 11">
    <name type="scientific">Parasutterella excrementihominis YIT 11859</name>
    <dbReference type="NCBI Taxonomy" id="762966"/>
    <lineage>
        <taxon>Bacteria</taxon>
        <taxon>Pseudomonadati</taxon>
        <taxon>Pseudomonadota</taxon>
        <taxon>Betaproteobacteria</taxon>
        <taxon>Burkholderiales</taxon>
        <taxon>Sutterellaceae</taxon>
        <taxon>Parasutterella</taxon>
    </lineage>
</organism>
<keyword evidence="6" id="KW-0249">Electron transport</keyword>
<sequence>MKILKAISILVVLSGISCLTFAADSPKYLADRHAAKQVPCEACHGKGTPNGQIQMDNCLKCHGGTYEKLAAQTDGGDINYHDTHMGQINCIECHQGHKPSRLVCDQCHEFKAKVP</sequence>
<gene>
    <name evidence="10" type="ORF">HMPREF9439_01501</name>
</gene>